<protein>
    <submittedName>
        <fullName evidence="1">DUF2993 domain-containing protein</fullName>
    </submittedName>
</protein>
<reference evidence="1 2" key="1">
    <citation type="submission" date="2018-06" db="EMBL/GenBank/DDBJ databases">
        <title>Comparative genomics of Brasilonema spp. strains.</title>
        <authorList>
            <person name="Alvarenga D.O."/>
            <person name="Fiore M.F."/>
            <person name="Varani A.M."/>
        </authorList>
    </citation>
    <scope>NUCLEOTIDE SEQUENCE [LARGE SCALE GENOMIC DNA]</scope>
    <source>
        <strain evidence="1 2">CENA114</strain>
    </source>
</reference>
<dbReference type="EMBL" id="CP030118">
    <property type="protein sequence ID" value="QDL09180.1"/>
    <property type="molecule type" value="Genomic_DNA"/>
</dbReference>
<keyword evidence="2" id="KW-1185">Reference proteome</keyword>
<dbReference type="AlphaFoldDB" id="A0A856MG17"/>
<proteinExistence type="predicted"/>
<dbReference type="InterPro" id="IPR021373">
    <property type="entry name" value="DUF2993"/>
</dbReference>
<dbReference type="RefSeq" id="WP_171976531.1">
    <property type="nucleotide sequence ID" value="NZ_CAWOXK010000001.1"/>
</dbReference>
<name>A0A856MG17_9CYAN</name>
<sequence length="245" mass="28047">MSEDQRIEEKMLSREAEKQLSKQLDTADKIDVDIQTDFLKLLQGMVDGVSVEGQGLVKQDIRIQEIKLQIDNVAVNPFSVLFGQVELNEPVNITTRVVMTEKDINRAMISEFIRSKMPTFKFNADGKTVSLYPEEIQMKLLEDNKMTVALKVTLTEDGNTRPLSFTAQYSPRTDEKPIILEYFNCTQGEGISLEVVVALMQKVKELVKLPSFKYENIVLQIRKMEIQKEIMILLVDARLKKLPSF</sequence>
<evidence type="ECO:0000313" key="1">
    <source>
        <dbReference type="EMBL" id="QDL09180.1"/>
    </source>
</evidence>
<organism evidence="1 2">
    <name type="scientific">Brasilonema sennae CENA114</name>
    <dbReference type="NCBI Taxonomy" id="415709"/>
    <lineage>
        <taxon>Bacteria</taxon>
        <taxon>Bacillati</taxon>
        <taxon>Cyanobacteriota</taxon>
        <taxon>Cyanophyceae</taxon>
        <taxon>Nostocales</taxon>
        <taxon>Scytonemataceae</taxon>
        <taxon>Brasilonema</taxon>
        <taxon>Bromeliae group (in: Brasilonema)</taxon>
    </lineage>
</organism>
<accession>A0A856MG17</accession>
<gene>
    <name evidence="1" type="ORF">DP114_15880</name>
</gene>
<dbReference type="Pfam" id="PF11209">
    <property type="entry name" value="LmeA"/>
    <property type="match status" value="1"/>
</dbReference>
<evidence type="ECO:0000313" key="2">
    <source>
        <dbReference type="Proteomes" id="UP000503129"/>
    </source>
</evidence>
<dbReference type="KEGG" id="bsen:DP114_15880"/>
<dbReference type="Proteomes" id="UP000503129">
    <property type="component" value="Chromosome"/>
</dbReference>